<name>A0A4C1V0B7_EUMVA</name>
<dbReference type="Proteomes" id="UP000299102">
    <property type="component" value="Unassembled WGS sequence"/>
</dbReference>
<reference evidence="1 2" key="1">
    <citation type="journal article" date="2019" name="Commun. Biol.">
        <title>The bagworm genome reveals a unique fibroin gene that provides high tensile strength.</title>
        <authorList>
            <person name="Kono N."/>
            <person name="Nakamura H."/>
            <person name="Ohtoshi R."/>
            <person name="Tomita M."/>
            <person name="Numata K."/>
            <person name="Arakawa K."/>
        </authorList>
    </citation>
    <scope>NUCLEOTIDE SEQUENCE [LARGE SCALE GENOMIC DNA]</scope>
</reference>
<organism evidence="1 2">
    <name type="scientific">Eumeta variegata</name>
    <name type="common">Bagworm moth</name>
    <name type="synonym">Eumeta japonica</name>
    <dbReference type="NCBI Taxonomy" id="151549"/>
    <lineage>
        <taxon>Eukaryota</taxon>
        <taxon>Metazoa</taxon>
        <taxon>Ecdysozoa</taxon>
        <taxon>Arthropoda</taxon>
        <taxon>Hexapoda</taxon>
        <taxon>Insecta</taxon>
        <taxon>Pterygota</taxon>
        <taxon>Neoptera</taxon>
        <taxon>Endopterygota</taxon>
        <taxon>Lepidoptera</taxon>
        <taxon>Glossata</taxon>
        <taxon>Ditrysia</taxon>
        <taxon>Tineoidea</taxon>
        <taxon>Psychidae</taxon>
        <taxon>Oiketicinae</taxon>
        <taxon>Eumeta</taxon>
    </lineage>
</organism>
<dbReference type="AlphaFoldDB" id="A0A4C1V0B7"/>
<evidence type="ECO:0000313" key="2">
    <source>
        <dbReference type="Proteomes" id="UP000299102"/>
    </source>
</evidence>
<gene>
    <name evidence="1" type="ORF">EVAR_80933_1</name>
</gene>
<dbReference type="PANTHER" id="PTHR47027:SF30">
    <property type="entry name" value="THAP-TYPE DOMAIN-CONTAINING PROTEIN"/>
    <property type="match status" value="1"/>
</dbReference>
<dbReference type="STRING" id="151549.A0A4C1V0B7"/>
<dbReference type="OrthoDB" id="425681at2759"/>
<keyword evidence="2" id="KW-1185">Reference proteome</keyword>
<proteinExistence type="predicted"/>
<dbReference type="PANTHER" id="PTHR47027">
    <property type="entry name" value="REVERSE TRANSCRIPTASE DOMAIN-CONTAINING PROTEIN"/>
    <property type="match status" value="1"/>
</dbReference>
<protein>
    <submittedName>
        <fullName evidence="1">Uncharacterized protein</fullName>
    </submittedName>
</protein>
<evidence type="ECO:0000313" key="1">
    <source>
        <dbReference type="EMBL" id="GBP32165.1"/>
    </source>
</evidence>
<dbReference type="EMBL" id="BGZK01000255">
    <property type="protein sequence ID" value="GBP32165.1"/>
    <property type="molecule type" value="Genomic_DNA"/>
</dbReference>
<comment type="caution">
    <text evidence="1">The sequence shown here is derived from an EMBL/GenBank/DDBJ whole genome shotgun (WGS) entry which is preliminary data.</text>
</comment>
<accession>A0A4C1V0B7</accession>
<sequence length="242" mass="27118">MNAGNKANGALLVIVNRKSVFKQARLAIHNGVPIPTLMYGSESWVWQKKNESRINAVEMRSLRSICGVSRKDRCRNSDVRERCGLKENVVTRVEGGMLRWFGHLERVNESKLTKQNANVCDGKVSKGRPRKSYAGHIGGVFKKGQILSTPNRRACMKRLMDVSEGKEICKARTVWKSSLCLPVWEIGIKKKKRAIPEKECLAGAEVGLSVAALVLLVALQPARRAVRAEHLRKGRRSRCVFM</sequence>